<dbReference type="BioCyc" id="CAULO:CC2596-MONOMER"/>
<feature type="transmembrane region" description="Helical" evidence="1">
    <location>
        <begin position="201"/>
        <end position="223"/>
    </location>
</feature>
<dbReference type="PATRIC" id="fig|190650.5.peg.2610"/>
<dbReference type="HOGENOM" id="CLU_1105584_0_0_5"/>
<dbReference type="EMBL" id="AE005673">
    <property type="protein sequence ID" value="AAK24565.1"/>
    <property type="molecule type" value="Genomic_DNA"/>
</dbReference>
<reference evidence="2 3" key="1">
    <citation type="journal article" date="2001" name="Proc. Natl. Acad. Sci. U.S.A.">
        <title>Complete genome sequence of Caulobacter crescentus.</title>
        <authorList>
            <person name="Nierman W.C."/>
            <person name="Feldblyum T.V."/>
            <person name="Laub M.T."/>
            <person name="Paulsen I.T."/>
            <person name="Nelson K.E."/>
            <person name="Eisen J.A."/>
            <person name="Heidelberg J.F."/>
            <person name="Alley M.R."/>
            <person name="Ohta N."/>
            <person name="Maddock J.R."/>
            <person name="Potocka I."/>
            <person name="Nelson W.C."/>
            <person name="Newton A."/>
            <person name="Stephens C."/>
            <person name="Phadke N.D."/>
            <person name="Ely B."/>
            <person name="DeBoy R.T."/>
            <person name="Dodson R.J."/>
            <person name="Durkin A.S."/>
            <person name="Gwinn M.L."/>
            <person name="Haft D.H."/>
            <person name="Kolonay J.F."/>
            <person name="Smit J."/>
            <person name="Craven M.B."/>
            <person name="Khouri H."/>
            <person name="Shetty J."/>
            <person name="Berry K."/>
            <person name="Utterback T."/>
            <person name="Tran K."/>
            <person name="Wolf A."/>
            <person name="Vamathevan J."/>
            <person name="Ermolaeva M."/>
            <person name="White O."/>
            <person name="Salzberg S.L."/>
            <person name="Venter J.C."/>
            <person name="Shapiro L."/>
            <person name="Fraser C.M."/>
        </authorList>
    </citation>
    <scope>NUCLEOTIDE SEQUENCE [LARGE SCALE GENOMIC DNA]</scope>
    <source>
        <strain evidence="3">ATCC 19089 / CB15</strain>
    </source>
</reference>
<evidence type="ECO:0008006" key="4">
    <source>
        <dbReference type="Google" id="ProtNLM"/>
    </source>
</evidence>
<feature type="transmembrane region" description="Helical" evidence="1">
    <location>
        <begin position="59"/>
        <end position="78"/>
    </location>
</feature>
<evidence type="ECO:0000313" key="2">
    <source>
        <dbReference type="EMBL" id="AAK24565.1"/>
    </source>
</evidence>
<feature type="transmembrane region" description="Helical" evidence="1">
    <location>
        <begin position="229"/>
        <end position="254"/>
    </location>
</feature>
<accession>Q9A568</accession>
<keyword evidence="3" id="KW-1185">Reference proteome</keyword>
<evidence type="ECO:0000313" key="3">
    <source>
        <dbReference type="Proteomes" id="UP000001816"/>
    </source>
</evidence>
<sequence length="260" mass="26555">MSAAPEGHDGMTEGSAGVSATLRTGLSDVGGAVRDCWGALALAAMLSVAASSLPSGARFVIALVAGIVAQGALFRRAFGRAAGFKGLRWGRDEWRLLAAQLMILGLFALIGSILLVIVGGVALGVARTAAPNFDPSTTEAWRAAFAQAGPAGLIVAIVPLASLFILIWLGLRLSLSAPATVDQAGVRVLSAFSLTRGRTHILLVIGLAISIPVIVLSALLSVAPGQGPVVAAVMAACTYFYAMPAWTGALAHFYRHSAAQ</sequence>
<protein>
    <recommendedName>
        <fullName evidence="4">DUF4013 domain-containing protein</fullName>
    </recommendedName>
</protein>
<dbReference type="KEGG" id="ccr:CC_2596"/>
<evidence type="ECO:0000256" key="1">
    <source>
        <dbReference type="SAM" id="Phobius"/>
    </source>
</evidence>
<dbReference type="PIR" id="A87571">
    <property type="entry name" value="A87571"/>
</dbReference>
<dbReference type="EnsemblBacteria" id="AAK24565">
    <property type="protein sequence ID" value="AAK24565"/>
    <property type="gene ID" value="CC_2596"/>
</dbReference>
<dbReference type="Proteomes" id="UP000001816">
    <property type="component" value="Chromosome"/>
</dbReference>
<organism evidence="2 3">
    <name type="scientific">Caulobacter vibrioides (strain ATCC 19089 / CIP 103742 / CB 15)</name>
    <name type="common">Caulobacter crescentus</name>
    <dbReference type="NCBI Taxonomy" id="190650"/>
    <lineage>
        <taxon>Bacteria</taxon>
        <taxon>Pseudomonadati</taxon>
        <taxon>Pseudomonadota</taxon>
        <taxon>Alphaproteobacteria</taxon>
        <taxon>Caulobacterales</taxon>
        <taxon>Caulobacteraceae</taxon>
        <taxon>Caulobacter</taxon>
    </lineage>
</organism>
<keyword evidence="1" id="KW-0472">Membrane</keyword>
<proteinExistence type="predicted"/>
<dbReference type="AlphaFoldDB" id="Q9A568"/>
<gene>
    <name evidence="2" type="ordered locus">CC_2596</name>
</gene>
<name>Q9A568_CAUVC</name>
<feature type="transmembrane region" description="Helical" evidence="1">
    <location>
        <begin position="99"/>
        <end position="125"/>
    </location>
</feature>
<keyword evidence="1" id="KW-0812">Transmembrane</keyword>
<dbReference type="STRING" id="190650.CC_2596"/>
<keyword evidence="1" id="KW-1133">Transmembrane helix</keyword>
<feature type="transmembrane region" description="Helical" evidence="1">
    <location>
        <begin position="145"/>
        <end position="169"/>
    </location>
</feature>